<dbReference type="PANTHER" id="PTHR15397:SF3">
    <property type="entry name" value="DNA DAMAGE INDUCIBLE 1 HOMOLOG 2"/>
    <property type="match status" value="1"/>
</dbReference>
<accession>A0A8C4NM27</accession>
<evidence type="ECO:0000256" key="3">
    <source>
        <dbReference type="ARBA" id="ARBA00022750"/>
    </source>
</evidence>
<dbReference type="CDD" id="cd01796">
    <property type="entry name" value="Ubl_Ddi1_like"/>
    <property type="match status" value="1"/>
</dbReference>
<dbReference type="GO" id="GO:0004190">
    <property type="term" value="F:aspartic-type endopeptidase activity"/>
    <property type="evidence" value="ECO:0007669"/>
    <property type="project" value="UniProtKB-KW"/>
</dbReference>
<dbReference type="Pfam" id="PF09668">
    <property type="entry name" value="Asp_protease"/>
    <property type="match status" value="1"/>
</dbReference>
<name>A0A8C4NM27_EPTBU</name>
<evidence type="ECO:0000259" key="6">
    <source>
        <dbReference type="PROSITE" id="PS50053"/>
    </source>
</evidence>
<evidence type="ECO:0000313" key="8">
    <source>
        <dbReference type="Proteomes" id="UP000694388"/>
    </source>
</evidence>
<dbReference type="FunFam" id="2.40.70.10:FF:000005">
    <property type="entry name" value="DNA damage inducible 1 homolog 2"/>
    <property type="match status" value="1"/>
</dbReference>
<feature type="compositionally biased region" description="Polar residues" evidence="5">
    <location>
        <begin position="132"/>
        <end position="150"/>
    </location>
</feature>
<feature type="compositionally biased region" description="Polar residues" evidence="5">
    <location>
        <begin position="105"/>
        <end position="123"/>
    </location>
</feature>
<feature type="domain" description="Ubiquitin-like" evidence="6">
    <location>
        <begin position="1"/>
        <end position="74"/>
    </location>
</feature>
<dbReference type="SUPFAM" id="SSF54236">
    <property type="entry name" value="Ubiquitin-like"/>
    <property type="match status" value="1"/>
</dbReference>
<dbReference type="AlphaFoldDB" id="A0A8C4NM27"/>
<dbReference type="SUPFAM" id="SSF50630">
    <property type="entry name" value="Acid proteases"/>
    <property type="match status" value="1"/>
</dbReference>
<dbReference type="Proteomes" id="UP000694388">
    <property type="component" value="Unplaced"/>
</dbReference>
<evidence type="ECO:0000256" key="1">
    <source>
        <dbReference type="ARBA" id="ARBA00009136"/>
    </source>
</evidence>
<dbReference type="Gene3D" id="3.10.20.90">
    <property type="entry name" value="Phosphatidylinositol 3-kinase Catalytic Subunit, Chain A, domain 1"/>
    <property type="match status" value="1"/>
</dbReference>
<dbReference type="InterPro" id="IPR033882">
    <property type="entry name" value="DDI1_N"/>
</dbReference>
<reference evidence="7" key="2">
    <citation type="submission" date="2025-09" db="UniProtKB">
        <authorList>
            <consortium name="Ensembl"/>
        </authorList>
    </citation>
    <scope>IDENTIFICATION</scope>
</reference>
<keyword evidence="2" id="KW-0645">Protease</keyword>
<organism evidence="7 8">
    <name type="scientific">Eptatretus burgeri</name>
    <name type="common">Inshore hagfish</name>
    <dbReference type="NCBI Taxonomy" id="7764"/>
    <lineage>
        <taxon>Eukaryota</taxon>
        <taxon>Metazoa</taxon>
        <taxon>Chordata</taxon>
        <taxon>Craniata</taxon>
        <taxon>Vertebrata</taxon>
        <taxon>Cyclostomata</taxon>
        <taxon>Myxini</taxon>
        <taxon>Myxiniformes</taxon>
        <taxon>Myxinidae</taxon>
        <taxon>Eptatretinae</taxon>
        <taxon>Eptatretus</taxon>
    </lineage>
</organism>
<reference evidence="7" key="1">
    <citation type="submission" date="2025-08" db="UniProtKB">
        <authorList>
            <consortium name="Ensembl"/>
        </authorList>
    </citation>
    <scope>IDENTIFICATION</scope>
</reference>
<keyword evidence="8" id="KW-1185">Reference proteome</keyword>
<evidence type="ECO:0000313" key="7">
    <source>
        <dbReference type="Ensembl" id="ENSEBUP00000005177.1"/>
    </source>
</evidence>
<dbReference type="GO" id="GO:0006508">
    <property type="term" value="P:proteolysis"/>
    <property type="evidence" value="ECO:0007669"/>
    <property type="project" value="UniProtKB-KW"/>
</dbReference>
<feature type="region of interest" description="Disordered" evidence="5">
    <location>
        <begin position="100"/>
        <end position="155"/>
    </location>
</feature>
<evidence type="ECO:0000256" key="5">
    <source>
        <dbReference type="SAM" id="MobiDB-lite"/>
    </source>
</evidence>
<dbReference type="Gene3D" id="2.40.70.10">
    <property type="entry name" value="Acid Proteases"/>
    <property type="match status" value="1"/>
</dbReference>
<dbReference type="InterPro" id="IPR021109">
    <property type="entry name" value="Peptidase_aspartic_dom_sf"/>
</dbReference>
<dbReference type="InterPro" id="IPR019103">
    <property type="entry name" value="Peptidase_aspartic_DDI1-type"/>
</dbReference>
<sequence length="511" mass="56292">MQLTVYVERPNRPELAFSLDVGSDLDLENLKALCEAESGIPSQEMQLFHGERMIEGGSSTLVQFGLRDGDMVVLKQSRTPAGLSTRRALTQSTAELPNIDFGSINVPSTSRGTRLAQRNQSASRPHAPAEPISTQAQSPTITSRGSSVHSPSRELVEDPVALRETLLASPHDLALLRERNPPLADALLSGDLEKFSTVLREQGAERAKRQAERIRLFNSDPFDIDAQARIAEDIRQQNVEENMTMAMEEAPESFGQVVMLYINCTVNGHPVQAFVDSGAQMTIMSQAAAERCNIMRLVDRRWAGIAKGVGTQRIIGRVHLGQIQIERDFLPSSFSILEEQPMDMLLGLDMLKRHQCVIDLRRNVLVIGTTGTETRFLTESELPECARLALVGGSDPRSLSGGYSPSPVPAQATPSVTEVEDRDLAEALQQSAYESIMESVECAFGASDANGTLFFILVQLIESGAHFTTPVHRQRHSRLVSDKQPVHSSYLWRTHDSSEMNGTCLCRNLFD</sequence>
<protein>
    <submittedName>
        <fullName evidence="7">DNA-damage inducible protein 2</fullName>
    </submittedName>
</protein>
<dbReference type="PANTHER" id="PTHR15397">
    <property type="entry name" value="SODIUM-GLUCOSE COTRANSPORTER REGULATORY PROTEIN -RELATED"/>
    <property type="match status" value="1"/>
</dbReference>
<dbReference type="OMA" id="CRMEFNI"/>
<dbReference type="InterPro" id="IPR057273">
    <property type="entry name" value="Ddi1/2_HDD"/>
</dbReference>
<evidence type="ECO:0000256" key="2">
    <source>
        <dbReference type="ARBA" id="ARBA00022670"/>
    </source>
</evidence>
<dbReference type="PROSITE" id="PS50053">
    <property type="entry name" value="UBIQUITIN_2"/>
    <property type="match status" value="1"/>
</dbReference>
<comment type="similarity">
    <text evidence="1">Belongs to the DDI1 family.</text>
</comment>
<keyword evidence="4" id="KW-0378">Hydrolase</keyword>
<dbReference type="InterPro" id="IPR029071">
    <property type="entry name" value="Ubiquitin-like_domsf"/>
</dbReference>
<dbReference type="GeneTree" id="ENSGT00950000182999"/>
<evidence type="ECO:0000256" key="4">
    <source>
        <dbReference type="ARBA" id="ARBA00022801"/>
    </source>
</evidence>
<keyword evidence="3" id="KW-0064">Aspartyl protease</keyword>
<dbReference type="InterPro" id="IPR000626">
    <property type="entry name" value="Ubiquitin-like_dom"/>
</dbReference>
<dbReference type="CDD" id="cd05479">
    <property type="entry name" value="RP_DDI"/>
    <property type="match status" value="1"/>
</dbReference>
<dbReference type="Ensembl" id="ENSEBUT00000005615.1">
    <property type="protein sequence ID" value="ENSEBUP00000005177.1"/>
    <property type="gene ID" value="ENSEBUG00000003561.1"/>
</dbReference>
<proteinExistence type="inferred from homology"/>
<dbReference type="Pfam" id="PF24669">
    <property type="entry name" value="Ddi2_HDD"/>
    <property type="match status" value="1"/>
</dbReference>